<dbReference type="AlphaFoldDB" id="A0A839TIW8"/>
<name>A0A839TIW8_9GAMM</name>
<dbReference type="RefSeq" id="WP_183621403.1">
    <property type="nucleotide sequence ID" value="NZ_CAJHAH010000014.1"/>
</dbReference>
<evidence type="ECO:0000313" key="2">
    <source>
        <dbReference type="Proteomes" id="UP000588111"/>
    </source>
</evidence>
<accession>A0A839TIW8</accession>
<evidence type="ECO:0000313" key="1">
    <source>
        <dbReference type="EMBL" id="MBB3107964.1"/>
    </source>
</evidence>
<organism evidence="1 2">
    <name type="scientific">Psychrobacter luti</name>
    <dbReference type="NCBI Taxonomy" id="198481"/>
    <lineage>
        <taxon>Bacteria</taxon>
        <taxon>Pseudomonadati</taxon>
        <taxon>Pseudomonadota</taxon>
        <taxon>Gammaproteobacteria</taxon>
        <taxon>Moraxellales</taxon>
        <taxon>Moraxellaceae</taxon>
        <taxon>Psychrobacter</taxon>
    </lineage>
</organism>
<dbReference type="Proteomes" id="UP000588111">
    <property type="component" value="Unassembled WGS sequence"/>
</dbReference>
<dbReference type="Pfam" id="PF21983">
    <property type="entry name" value="NikA-like"/>
    <property type="match status" value="1"/>
</dbReference>
<proteinExistence type="predicted"/>
<reference evidence="1 2" key="1">
    <citation type="submission" date="2020-08" db="EMBL/GenBank/DDBJ databases">
        <title>Genomic Encyclopedia of Type Strains, Phase III (KMG-III): the genomes of soil and plant-associated and newly described type strains.</title>
        <authorList>
            <person name="Whitman W."/>
        </authorList>
    </citation>
    <scope>NUCLEOTIDE SEQUENCE [LARGE SCALE GENOMIC DNA]</scope>
    <source>
        <strain evidence="1 2">CECT 5885</strain>
    </source>
</reference>
<dbReference type="EMBL" id="JACHXL010000012">
    <property type="protein sequence ID" value="MBB3107964.1"/>
    <property type="molecule type" value="Genomic_DNA"/>
</dbReference>
<keyword evidence="2" id="KW-1185">Reference proteome</keyword>
<sequence length="106" mass="11913">MANSRPEKRLREISIRVTDNELEKLHERKIDMTLAGWLRNLGLGTAPIKQADPDLVRALGRIGSNLNQTAKHANINKELDQNVLKEIEVIRGLIGKLLDDNLRGTP</sequence>
<evidence type="ECO:0008006" key="3">
    <source>
        <dbReference type="Google" id="ProtNLM"/>
    </source>
</evidence>
<gene>
    <name evidence="1" type="ORF">FHS24_002500</name>
</gene>
<comment type="caution">
    <text evidence="1">The sequence shown here is derived from an EMBL/GenBank/DDBJ whole genome shotgun (WGS) entry which is preliminary data.</text>
</comment>
<dbReference type="InterPro" id="IPR053842">
    <property type="entry name" value="NikA-like"/>
</dbReference>
<protein>
    <recommendedName>
        <fullName evidence="3">Plasmid mobilization relaxosome protein MobC</fullName>
    </recommendedName>
</protein>